<reference evidence="5 6" key="1">
    <citation type="submission" date="2018-05" db="EMBL/GenBank/DDBJ databases">
        <title>Genome sequencing and assembly of the regulated plant pathogen Lachnellula willkommii and related sister species for the development of diagnostic species identification markers.</title>
        <authorList>
            <person name="Giroux E."/>
            <person name="Bilodeau G."/>
        </authorList>
    </citation>
    <scope>NUCLEOTIDE SEQUENCE [LARGE SCALE GENOMIC DNA]</scope>
    <source>
        <strain evidence="5 6">CBS 268.59</strain>
    </source>
</reference>
<comment type="caution">
    <text evidence="5">The sequence shown here is derived from an EMBL/GenBank/DDBJ whole genome shotgun (WGS) entry which is preliminary data.</text>
</comment>
<dbReference type="Proteomes" id="UP000469558">
    <property type="component" value="Unassembled WGS sequence"/>
</dbReference>
<dbReference type="PANTHER" id="PTHR28620">
    <property type="entry name" value="CENTROMERE PROTEIN V"/>
    <property type="match status" value="1"/>
</dbReference>
<dbReference type="InterPro" id="IPR006913">
    <property type="entry name" value="CENP-V/GFA"/>
</dbReference>
<evidence type="ECO:0000313" key="6">
    <source>
        <dbReference type="Proteomes" id="UP000469558"/>
    </source>
</evidence>
<dbReference type="GO" id="GO:0046872">
    <property type="term" value="F:metal ion binding"/>
    <property type="evidence" value="ECO:0007669"/>
    <property type="project" value="UniProtKB-KW"/>
</dbReference>
<dbReference type="InterPro" id="IPR052355">
    <property type="entry name" value="CENP-V-like"/>
</dbReference>
<proteinExistence type="inferred from homology"/>
<dbReference type="PROSITE" id="PS51891">
    <property type="entry name" value="CENP_V_GFA"/>
    <property type="match status" value="1"/>
</dbReference>
<dbReference type="GO" id="GO:0016846">
    <property type="term" value="F:carbon-sulfur lyase activity"/>
    <property type="evidence" value="ECO:0007669"/>
    <property type="project" value="InterPro"/>
</dbReference>
<dbReference type="EMBL" id="QGMK01000059">
    <property type="protein sequence ID" value="TVY84728.1"/>
    <property type="molecule type" value="Genomic_DNA"/>
</dbReference>
<dbReference type="AlphaFoldDB" id="A0A8T9CGK9"/>
<evidence type="ECO:0000259" key="4">
    <source>
        <dbReference type="PROSITE" id="PS51891"/>
    </source>
</evidence>
<accession>A0A8T9CGK9</accession>
<dbReference type="SUPFAM" id="SSF51316">
    <property type="entry name" value="Mss4-like"/>
    <property type="match status" value="1"/>
</dbReference>
<dbReference type="Gene3D" id="2.170.150.70">
    <property type="match status" value="1"/>
</dbReference>
<dbReference type="OrthoDB" id="3930719at2759"/>
<keyword evidence="6" id="KW-1185">Reference proteome</keyword>
<evidence type="ECO:0000256" key="3">
    <source>
        <dbReference type="ARBA" id="ARBA00022833"/>
    </source>
</evidence>
<evidence type="ECO:0000313" key="5">
    <source>
        <dbReference type="EMBL" id="TVY84728.1"/>
    </source>
</evidence>
<gene>
    <name evidence="5" type="ORF">LSUE1_G000630</name>
</gene>
<evidence type="ECO:0000256" key="2">
    <source>
        <dbReference type="ARBA" id="ARBA00022723"/>
    </source>
</evidence>
<protein>
    <recommendedName>
        <fullName evidence="4">CENP-V/GFA domain-containing protein</fullName>
    </recommendedName>
</protein>
<sequence>MTYTEPQEPVSTSTTANRRAYKGSCHCGKTRYISYITLPPPFISASDRSTTRIRKCNCSTCHKMNFVHIRLLNEPEDFMLLTPSNPFEGLVNYTCFEARIHWFFCGTCGVRCFSFAGEGEVRDVEIEGKKQTVWTAKREGWTSRSGFDYLSVNATTIEPGQEGFDMREWTEKGWIAYLDVKDEVGEPRLGKPYEGGMY</sequence>
<evidence type="ECO:0000256" key="1">
    <source>
        <dbReference type="ARBA" id="ARBA00005495"/>
    </source>
</evidence>
<comment type="similarity">
    <text evidence="1">Belongs to the Gfa family.</text>
</comment>
<dbReference type="InterPro" id="IPR011057">
    <property type="entry name" value="Mss4-like_sf"/>
</dbReference>
<keyword evidence="2" id="KW-0479">Metal-binding</keyword>
<name>A0A8T9CGK9_9HELO</name>
<organism evidence="5 6">
    <name type="scientific">Lachnellula suecica</name>
    <dbReference type="NCBI Taxonomy" id="602035"/>
    <lineage>
        <taxon>Eukaryota</taxon>
        <taxon>Fungi</taxon>
        <taxon>Dikarya</taxon>
        <taxon>Ascomycota</taxon>
        <taxon>Pezizomycotina</taxon>
        <taxon>Leotiomycetes</taxon>
        <taxon>Helotiales</taxon>
        <taxon>Lachnaceae</taxon>
        <taxon>Lachnellula</taxon>
    </lineage>
</organism>
<keyword evidence="3" id="KW-0862">Zinc</keyword>
<feature type="domain" description="CENP-V/GFA" evidence="4">
    <location>
        <begin position="21"/>
        <end position="165"/>
    </location>
</feature>
<dbReference type="PANTHER" id="PTHR28620:SF1">
    <property type="entry name" value="CENP-V_GFA DOMAIN-CONTAINING PROTEIN"/>
    <property type="match status" value="1"/>
</dbReference>